<comment type="similarity">
    <text evidence="2">In the N-terminal section; belongs to the phytochrome family.</text>
</comment>
<dbReference type="CDD" id="cd00082">
    <property type="entry name" value="HisKA"/>
    <property type="match status" value="1"/>
</dbReference>
<keyword evidence="11" id="KW-0472">Membrane</keyword>
<evidence type="ECO:0000259" key="12">
    <source>
        <dbReference type="PROSITE" id="PS50109"/>
    </source>
</evidence>
<dbReference type="Pfam" id="PF02518">
    <property type="entry name" value="HATPase_c"/>
    <property type="match status" value="1"/>
</dbReference>
<keyword evidence="7 13" id="KW-0418">Kinase</keyword>
<sequence length="470" mass="52623">MEYLKIFFVNTAVLITLAYLANLIYKFTITNAPEQMKKICWVLLTIFAGWSSMFFGYRLDEHVIFDLRFVPLIISTLAFPQPFILIMIGVGTGLARLTFGVNEAAVVGTLNLSILGFVCAALSFWVRRSTSTIVNKGLTIILIVNLVNALNIIAFGVIPDKEYITGIMPVTFPAGLILSMLFALIIRDFQLEMMRNEQIQRANKMLSAQTEELHKNKIVLEERAKQLMKASQYKSEFLTNMSHELRTPLNSIINLSQLIEEKDSSLSEDEMVEYGMIIHRSGEDLLMLINDILDLSKVEAGQLDILNEELNVSEVPELLALQFNVMARQKGLEFNIVLNEDVPLTLTSDPQRVQQILRNLLSNAFKFTKVGHISLIIRVEKKRAGAVDKRWVVFDVQDSGIGIASEKHTIIFEAFQQADSTISRMYGGTGLGLSISNDLARLLGGFITLKSVEGKGSLFSLYLPLEGTSK</sequence>
<feature type="transmembrane region" description="Helical" evidence="11">
    <location>
        <begin position="104"/>
        <end position="126"/>
    </location>
</feature>
<dbReference type="SMART" id="SM00387">
    <property type="entry name" value="HATPase_c"/>
    <property type="match status" value="1"/>
</dbReference>
<dbReference type="FunFam" id="3.30.565.10:FF:000010">
    <property type="entry name" value="Sensor histidine kinase RcsC"/>
    <property type="match status" value="1"/>
</dbReference>
<dbReference type="Pfam" id="PF00512">
    <property type="entry name" value="HisKA"/>
    <property type="match status" value="1"/>
</dbReference>
<feature type="transmembrane region" description="Helical" evidence="11">
    <location>
        <begin position="69"/>
        <end position="92"/>
    </location>
</feature>
<dbReference type="PRINTS" id="PR00344">
    <property type="entry name" value="BCTRLSENSOR"/>
</dbReference>
<comment type="catalytic activity">
    <reaction evidence="1">
        <text>ATP + protein L-histidine = ADP + protein N-phospho-L-histidine.</text>
        <dbReference type="EC" id="2.7.13.3"/>
    </reaction>
</comment>
<evidence type="ECO:0000256" key="2">
    <source>
        <dbReference type="ARBA" id="ARBA00006402"/>
    </source>
</evidence>
<dbReference type="Gene3D" id="3.30.565.10">
    <property type="entry name" value="Histidine kinase-like ATPase, C-terminal domain"/>
    <property type="match status" value="1"/>
</dbReference>
<keyword evidence="8" id="KW-0067">ATP-binding</keyword>
<keyword evidence="5" id="KW-0808">Transferase</keyword>
<dbReference type="CDD" id="cd16922">
    <property type="entry name" value="HATPase_EvgS-ArcB-TorS-like"/>
    <property type="match status" value="1"/>
</dbReference>
<dbReference type="AlphaFoldDB" id="A0A7X2H8G2"/>
<keyword evidence="9" id="KW-0902">Two-component regulatory system</keyword>
<dbReference type="PANTHER" id="PTHR43711">
    <property type="entry name" value="TWO-COMPONENT HISTIDINE KINASE"/>
    <property type="match status" value="1"/>
</dbReference>
<evidence type="ECO:0000313" key="13">
    <source>
        <dbReference type="EMBL" id="MRN55452.1"/>
    </source>
</evidence>
<evidence type="ECO:0000256" key="10">
    <source>
        <dbReference type="ARBA" id="ARBA00074306"/>
    </source>
</evidence>
<evidence type="ECO:0000256" key="4">
    <source>
        <dbReference type="ARBA" id="ARBA00022553"/>
    </source>
</evidence>
<dbReference type="SUPFAM" id="SSF55874">
    <property type="entry name" value="ATPase domain of HSP90 chaperone/DNA topoisomerase II/histidine kinase"/>
    <property type="match status" value="1"/>
</dbReference>
<dbReference type="EMBL" id="WJXB01000009">
    <property type="protein sequence ID" value="MRN55452.1"/>
    <property type="molecule type" value="Genomic_DNA"/>
</dbReference>
<evidence type="ECO:0000256" key="6">
    <source>
        <dbReference type="ARBA" id="ARBA00022741"/>
    </source>
</evidence>
<dbReference type="InterPro" id="IPR005467">
    <property type="entry name" value="His_kinase_dom"/>
</dbReference>
<proteinExistence type="inferred from homology"/>
<accession>A0A7X2H8G2</accession>
<keyword evidence="6" id="KW-0547">Nucleotide-binding</keyword>
<feature type="domain" description="Histidine kinase" evidence="12">
    <location>
        <begin position="240"/>
        <end position="467"/>
    </location>
</feature>
<gene>
    <name evidence="13" type="ORF">GJB61_20940</name>
</gene>
<dbReference type="InterPro" id="IPR003594">
    <property type="entry name" value="HATPase_dom"/>
</dbReference>
<feature type="transmembrane region" description="Helical" evidence="11">
    <location>
        <begin position="138"/>
        <end position="158"/>
    </location>
</feature>
<dbReference type="GO" id="GO:0005524">
    <property type="term" value="F:ATP binding"/>
    <property type="evidence" value="ECO:0007669"/>
    <property type="project" value="UniProtKB-KW"/>
</dbReference>
<dbReference type="EC" id="2.7.13.3" evidence="3"/>
<evidence type="ECO:0000256" key="11">
    <source>
        <dbReference type="SAM" id="Phobius"/>
    </source>
</evidence>
<dbReference type="GO" id="GO:0000155">
    <property type="term" value="F:phosphorelay sensor kinase activity"/>
    <property type="evidence" value="ECO:0007669"/>
    <property type="project" value="InterPro"/>
</dbReference>
<dbReference type="PANTHER" id="PTHR43711:SF26">
    <property type="entry name" value="SENSOR HISTIDINE KINASE RCSC"/>
    <property type="match status" value="1"/>
</dbReference>
<evidence type="ECO:0000256" key="5">
    <source>
        <dbReference type="ARBA" id="ARBA00022679"/>
    </source>
</evidence>
<feature type="transmembrane region" description="Helical" evidence="11">
    <location>
        <begin position="39"/>
        <end position="57"/>
    </location>
</feature>
<evidence type="ECO:0000256" key="7">
    <source>
        <dbReference type="ARBA" id="ARBA00022777"/>
    </source>
</evidence>
<dbReference type="InterPro" id="IPR036890">
    <property type="entry name" value="HATPase_C_sf"/>
</dbReference>
<dbReference type="Gene3D" id="1.10.287.130">
    <property type="match status" value="1"/>
</dbReference>
<evidence type="ECO:0000313" key="14">
    <source>
        <dbReference type="Proteomes" id="UP000463051"/>
    </source>
</evidence>
<dbReference type="Proteomes" id="UP000463051">
    <property type="component" value="Unassembled WGS sequence"/>
</dbReference>
<name>A0A7X2H8G2_9BACL</name>
<reference evidence="13 14" key="1">
    <citation type="submission" date="2019-11" db="EMBL/GenBank/DDBJ databases">
        <title>Paenibacillus monticola sp. nov., a novel PGPR strain isolated from mountain sample in China.</title>
        <authorList>
            <person name="Zhao Q."/>
            <person name="Li H.-P."/>
            <person name="Zhang J.-L."/>
        </authorList>
    </citation>
    <scope>NUCLEOTIDE SEQUENCE [LARGE SCALE GENOMIC DNA]</scope>
    <source>
        <strain evidence="13 14">LC-T2</strain>
    </source>
</reference>
<feature type="transmembrane region" description="Helical" evidence="11">
    <location>
        <begin position="164"/>
        <end position="186"/>
    </location>
</feature>
<dbReference type="InterPro" id="IPR050736">
    <property type="entry name" value="Sensor_HK_Regulatory"/>
</dbReference>
<evidence type="ECO:0000256" key="1">
    <source>
        <dbReference type="ARBA" id="ARBA00000085"/>
    </source>
</evidence>
<dbReference type="InterPro" id="IPR003661">
    <property type="entry name" value="HisK_dim/P_dom"/>
</dbReference>
<comment type="caution">
    <text evidence="13">The sequence shown here is derived from an EMBL/GenBank/DDBJ whole genome shotgun (WGS) entry which is preliminary data.</text>
</comment>
<feature type="transmembrane region" description="Helical" evidence="11">
    <location>
        <begin position="7"/>
        <end position="27"/>
    </location>
</feature>
<evidence type="ECO:0000256" key="9">
    <source>
        <dbReference type="ARBA" id="ARBA00023012"/>
    </source>
</evidence>
<protein>
    <recommendedName>
        <fullName evidence="10">Circadian input-output histidine kinase CikA</fullName>
        <ecNumber evidence="3">2.7.13.3</ecNumber>
    </recommendedName>
</protein>
<keyword evidence="4" id="KW-0597">Phosphoprotein</keyword>
<dbReference type="SUPFAM" id="SSF47384">
    <property type="entry name" value="Homodimeric domain of signal transducing histidine kinase"/>
    <property type="match status" value="1"/>
</dbReference>
<organism evidence="13 14">
    <name type="scientific">Paenibacillus monticola</name>
    <dbReference type="NCBI Taxonomy" id="2666075"/>
    <lineage>
        <taxon>Bacteria</taxon>
        <taxon>Bacillati</taxon>
        <taxon>Bacillota</taxon>
        <taxon>Bacilli</taxon>
        <taxon>Bacillales</taxon>
        <taxon>Paenibacillaceae</taxon>
        <taxon>Paenibacillus</taxon>
    </lineage>
</organism>
<dbReference type="SMART" id="SM00388">
    <property type="entry name" value="HisKA"/>
    <property type="match status" value="1"/>
</dbReference>
<dbReference type="RefSeq" id="WP_154120970.1">
    <property type="nucleotide sequence ID" value="NZ_WJXB01000009.1"/>
</dbReference>
<dbReference type="InterPro" id="IPR036097">
    <property type="entry name" value="HisK_dim/P_sf"/>
</dbReference>
<keyword evidence="14" id="KW-1185">Reference proteome</keyword>
<keyword evidence="11" id="KW-0812">Transmembrane</keyword>
<evidence type="ECO:0000256" key="8">
    <source>
        <dbReference type="ARBA" id="ARBA00022840"/>
    </source>
</evidence>
<keyword evidence="11" id="KW-1133">Transmembrane helix</keyword>
<dbReference type="PROSITE" id="PS50109">
    <property type="entry name" value="HIS_KIN"/>
    <property type="match status" value="1"/>
</dbReference>
<evidence type="ECO:0000256" key="3">
    <source>
        <dbReference type="ARBA" id="ARBA00012438"/>
    </source>
</evidence>
<dbReference type="InterPro" id="IPR004358">
    <property type="entry name" value="Sig_transdc_His_kin-like_C"/>
</dbReference>